<comment type="caution">
    <text evidence="1">The sequence shown here is derived from an EMBL/GenBank/DDBJ whole genome shotgun (WGS) entry which is preliminary data.</text>
</comment>
<evidence type="ECO:0000313" key="1">
    <source>
        <dbReference type="EMBL" id="MCR1231923.1"/>
    </source>
</evidence>
<proteinExistence type="predicted"/>
<dbReference type="EMBL" id="JANJPK010000003">
    <property type="protein sequence ID" value="MCR1231923.1"/>
    <property type="molecule type" value="Genomic_DNA"/>
</dbReference>
<dbReference type="Proteomes" id="UP001206089">
    <property type="component" value="Unassembled WGS sequence"/>
</dbReference>
<accession>A0AAW5LV85</accession>
<gene>
    <name evidence="1" type="ORF">NQD44_02120</name>
</gene>
<protein>
    <submittedName>
        <fullName evidence="1">Uncharacterized protein</fullName>
    </submittedName>
</protein>
<reference evidence="1" key="1">
    <citation type="submission" date="2022-07" db="EMBL/GenBank/DDBJ databases">
        <authorList>
            <person name="Peng Z."/>
        </authorList>
    </citation>
    <scope>NUCLEOTIDE SEQUENCE</scope>
    <source>
        <strain evidence="1">2022WUSS069</strain>
    </source>
</reference>
<dbReference type="RefSeq" id="WP_029752617.1">
    <property type="nucleotide sequence ID" value="NZ_CEEA01000006.1"/>
</dbReference>
<sequence length="78" mass="8964">MAFDEGNRENIYKALDFSNQRGAFPDVQLPTRTEHEKVSLNASIDRENKEKLIRMAERQGYGKSTSAFLNDWIASVKE</sequence>
<name>A0AAW5LV85_STRSU</name>
<organism evidence="1 2">
    <name type="scientific">Streptococcus suis</name>
    <dbReference type="NCBI Taxonomy" id="1307"/>
    <lineage>
        <taxon>Bacteria</taxon>
        <taxon>Bacillati</taxon>
        <taxon>Bacillota</taxon>
        <taxon>Bacilli</taxon>
        <taxon>Lactobacillales</taxon>
        <taxon>Streptococcaceae</taxon>
        <taxon>Streptococcus</taxon>
    </lineage>
</organism>
<evidence type="ECO:0000313" key="2">
    <source>
        <dbReference type="Proteomes" id="UP001206089"/>
    </source>
</evidence>
<dbReference type="AlphaFoldDB" id="A0AAW5LV85"/>